<dbReference type="PROSITE" id="PS51257">
    <property type="entry name" value="PROKAR_LIPOPROTEIN"/>
    <property type="match status" value="1"/>
</dbReference>
<organism evidence="3 4">
    <name type="scientific">Candidatus Roizmanbacteria bacterium CG_4_10_14_0_2_um_filter_39_13</name>
    <dbReference type="NCBI Taxonomy" id="1974825"/>
    <lineage>
        <taxon>Bacteria</taxon>
        <taxon>Candidatus Roizmaniibacteriota</taxon>
    </lineage>
</organism>
<feature type="chain" id="PRO_5014908859" description="Big-1 domain-containing protein" evidence="2">
    <location>
        <begin position="27"/>
        <end position="227"/>
    </location>
</feature>
<keyword evidence="2" id="KW-0732">Signal</keyword>
<evidence type="ECO:0000256" key="2">
    <source>
        <dbReference type="SAM" id="SignalP"/>
    </source>
</evidence>
<accession>A0A2M7TW00</accession>
<feature type="signal peptide" evidence="2">
    <location>
        <begin position="1"/>
        <end position="26"/>
    </location>
</feature>
<proteinExistence type="predicted"/>
<dbReference type="AlphaFoldDB" id="A0A2M7TW00"/>
<evidence type="ECO:0000313" key="4">
    <source>
        <dbReference type="Proteomes" id="UP000228503"/>
    </source>
</evidence>
<reference evidence="4" key="1">
    <citation type="submission" date="2017-09" db="EMBL/GenBank/DDBJ databases">
        <title>Depth-based differentiation of microbial function through sediment-hosted aquifers and enrichment of novel symbionts in the deep terrestrial subsurface.</title>
        <authorList>
            <person name="Probst A.J."/>
            <person name="Ladd B."/>
            <person name="Jarett J.K."/>
            <person name="Geller-Mcgrath D.E."/>
            <person name="Sieber C.M.K."/>
            <person name="Emerson J.B."/>
            <person name="Anantharaman K."/>
            <person name="Thomas B.C."/>
            <person name="Malmstrom R."/>
            <person name="Stieglmeier M."/>
            <person name="Klingl A."/>
            <person name="Woyke T."/>
            <person name="Ryan C.M."/>
            <person name="Banfield J.F."/>
        </authorList>
    </citation>
    <scope>NUCLEOTIDE SEQUENCE [LARGE SCALE GENOMIC DNA]</scope>
</reference>
<gene>
    <name evidence="3" type="ORF">COY16_05485</name>
</gene>
<keyword evidence="1" id="KW-0175">Coiled coil</keyword>
<name>A0A2M7TW00_9BACT</name>
<comment type="caution">
    <text evidence="3">The sequence shown here is derived from an EMBL/GenBank/DDBJ whole genome shotgun (WGS) entry which is preliminary data.</text>
</comment>
<dbReference type="EMBL" id="PFOB01000068">
    <property type="protein sequence ID" value="PIZ62007.1"/>
    <property type="molecule type" value="Genomic_DNA"/>
</dbReference>
<feature type="coiled-coil region" evidence="1">
    <location>
        <begin position="179"/>
        <end position="213"/>
    </location>
</feature>
<evidence type="ECO:0008006" key="5">
    <source>
        <dbReference type="Google" id="ProtNLM"/>
    </source>
</evidence>
<sequence>MKRTALFVGLIFLVSFFALGTQPVFAGGCCFKSYSASNGIAGKQEAEINVSFVDPANPYSDAGKTTLSSLSGQKIDIHIVSPQSGQSCYMKAETTDASGHTEARCSSTTPGQIMVRFTAPNMDAQSQEMIRSVSKPVYFDADPNAQPVIPSNTLVPFVPTATHTVTPQQAEVISPVEASSEGSKDTEKLQKRVQELEQKVADQQKEVSMLTSLMNKLLDFINSLFGK</sequence>
<evidence type="ECO:0000313" key="3">
    <source>
        <dbReference type="EMBL" id="PIZ62007.1"/>
    </source>
</evidence>
<evidence type="ECO:0000256" key="1">
    <source>
        <dbReference type="SAM" id="Coils"/>
    </source>
</evidence>
<protein>
    <recommendedName>
        <fullName evidence="5">Big-1 domain-containing protein</fullName>
    </recommendedName>
</protein>
<dbReference type="Proteomes" id="UP000228503">
    <property type="component" value="Unassembled WGS sequence"/>
</dbReference>